<accession>A0A5Q5AR50</accession>
<feature type="domain" description="p55 C-terminal" evidence="1">
    <location>
        <begin position="328"/>
        <end position="406"/>
    </location>
</feature>
<dbReference type="Proteomes" id="UP000677756">
    <property type="component" value="Genome"/>
</dbReference>
<dbReference type="RefSeq" id="YP_010088074.1">
    <property type="nucleotide sequence ID" value="NC_055650.1"/>
</dbReference>
<sequence>MDCITPFSFCNKAKFDSTGYERIPKLTKLGKVEKIISDTIVDEFNSCDELEKGFFYDEFKLAPVMSSINYIEVNEDMPKFAYAIQRRGLKKKHQYAILELNEILTAALNSCLYSHIIKEFENDFETIYATIKGIAPYMHQFFIVKVLCKETLVKAAKENWNNIIMSTSLVDRESIIDHYKDMSRFYYKVVKNQTNVGSVYKFIDDNKHLMGHMLPFIDIKPKSYDQEILNLVNKHIDKCIEMNDYDIIFKKETISEEYPDKDFQIDVSNAIYLDVTLKLREIREEHSELECLKVCTLRKKKTNTKERFQEIIGSDQEMISHKPGENKDEDIFYYGLPETLNVVCKHVEKSMVKNLVDEDMIDDIDYISNYPFKQDFKKVVFRLYKDHNNTVRMSQLGLQYCCLYIYYSALSTKRSGIGELQYSRMMLEKARTFSKVNVAKLRSKVMNMKHYTRNSDCVSLEITNYF</sequence>
<dbReference type="InterPro" id="IPR048854">
    <property type="entry name" value="p55_CTD"/>
</dbReference>
<dbReference type="KEGG" id="vg:65247068"/>
<proteinExistence type="predicted"/>
<evidence type="ECO:0000313" key="2">
    <source>
        <dbReference type="EMBL" id="QEE82890.1"/>
    </source>
</evidence>
<reference evidence="2" key="1">
    <citation type="journal article" date="2019" name="Virus Res.">
        <title>Molecular characterization of a novel emaravrius infecting Actinidia spp. in China.</title>
        <authorList>
            <person name="Wang Y."/>
            <person name="Zhai L."/>
            <person name="Wen S."/>
            <person name="Yang Z."/>
            <person name="Wang G."/>
            <person name="Hong N."/>
        </authorList>
    </citation>
    <scope>NUCLEOTIDE SEQUENCE</scope>
    <source>
        <strain evidence="2">YD</strain>
    </source>
</reference>
<organism evidence="2 3">
    <name type="scientific">Emaravirus kiwii</name>
    <dbReference type="NCBI Taxonomy" id="2660760"/>
    <lineage>
        <taxon>Viruses</taxon>
        <taxon>Riboviria</taxon>
        <taxon>Orthornavirae</taxon>
        <taxon>Negarnaviricota</taxon>
        <taxon>Polyploviricotina</taxon>
        <taxon>Bunyaviricetes</taxon>
        <taxon>Elliovirales</taxon>
        <taxon>Fimoviridae</taxon>
        <taxon>Emaravirus</taxon>
    </lineage>
</organism>
<keyword evidence="3" id="KW-1185">Reference proteome</keyword>
<name>A0A5Q5AR50_9VIRU</name>
<dbReference type="EMBL" id="MK602175">
    <property type="protein sequence ID" value="QEE82890.1"/>
    <property type="molecule type" value="Genomic_RNA"/>
</dbReference>
<dbReference type="GeneID" id="65247068"/>
<protein>
    <submittedName>
        <fullName evidence="2">P5</fullName>
    </submittedName>
</protein>
<dbReference type="Pfam" id="PF21705">
    <property type="entry name" value="p55_CTD"/>
    <property type="match status" value="1"/>
</dbReference>
<evidence type="ECO:0000313" key="3">
    <source>
        <dbReference type="Proteomes" id="UP000677756"/>
    </source>
</evidence>
<evidence type="ECO:0000259" key="1">
    <source>
        <dbReference type="Pfam" id="PF21705"/>
    </source>
</evidence>